<dbReference type="PANTHER" id="PTHR43477">
    <property type="entry name" value="DIHYDROANTICAPSIN 7-DEHYDROGENASE"/>
    <property type="match status" value="1"/>
</dbReference>
<reference evidence="3 4" key="1">
    <citation type="submission" date="2012-02" db="EMBL/GenBank/DDBJ databases">
        <title>The Genome Sequence of Parabacteroides goldsteinii CL02T12C30.</title>
        <authorList>
            <consortium name="The Broad Institute Genome Sequencing Platform"/>
            <person name="Earl A."/>
            <person name="Ward D."/>
            <person name="Feldgarden M."/>
            <person name="Gevers D."/>
            <person name="Zitomersky N.L."/>
            <person name="Coyne M.J."/>
            <person name="Comstock L.E."/>
            <person name="Young S.K."/>
            <person name="Zeng Q."/>
            <person name="Gargeya S."/>
            <person name="Fitzgerald M."/>
            <person name="Haas B."/>
            <person name="Abouelleil A."/>
            <person name="Alvarado L."/>
            <person name="Arachchi H.M."/>
            <person name="Berlin A."/>
            <person name="Chapman S.B."/>
            <person name="Gearin G."/>
            <person name="Goldberg J."/>
            <person name="Griggs A."/>
            <person name="Gujja S."/>
            <person name="Hansen M."/>
            <person name="Heiman D."/>
            <person name="Howarth C."/>
            <person name="Larimer J."/>
            <person name="Lui A."/>
            <person name="MacDonald P.J.P."/>
            <person name="McCowen C."/>
            <person name="Montmayeur A."/>
            <person name="Murphy C."/>
            <person name="Neiman D."/>
            <person name="Pearson M."/>
            <person name="Priest M."/>
            <person name="Roberts A."/>
            <person name="Saif S."/>
            <person name="Shea T."/>
            <person name="Sisk P."/>
            <person name="Stolte C."/>
            <person name="Sykes S."/>
            <person name="Wortman J."/>
            <person name="Nusbaum C."/>
            <person name="Birren B."/>
        </authorList>
    </citation>
    <scope>NUCLEOTIDE SEQUENCE [LARGE SCALE GENOMIC DNA]</scope>
    <source>
        <strain evidence="3 4">CL02T12C30</strain>
    </source>
</reference>
<comment type="similarity">
    <text evidence="1">Belongs to the short-chain dehydrogenases/reductases (SDR) family.</text>
</comment>
<evidence type="ECO:0000256" key="2">
    <source>
        <dbReference type="ARBA" id="ARBA00023002"/>
    </source>
</evidence>
<dbReference type="HOGENOM" id="CLU_010194_1_0_10"/>
<dbReference type="AlphaFoldDB" id="K5ZDB2"/>
<dbReference type="InterPro" id="IPR002347">
    <property type="entry name" value="SDR_fam"/>
</dbReference>
<gene>
    <name evidence="3" type="ORF">HMPREF1076_04415</name>
</gene>
<dbReference type="InterPro" id="IPR051122">
    <property type="entry name" value="SDR_DHRS6-like"/>
</dbReference>
<dbReference type="InterPro" id="IPR036291">
    <property type="entry name" value="NAD(P)-bd_dom_sf"/>
</dbReference>
<accession>K5ZDB2</accession>
<dbReference type="SUPFAM" id="SSF51735">
    <property type="entry name" value="NAD(P)-binding Rossmann-fold domains"/>
    <property type="match status" value="1"/>
</dbReference>
<organism evidence="3 4">
    <name type="scientific">Parabacteroides goldsteinii CL02T12C30</name>
    <dbReference type="NCBI Taxonomy" id="999418"/>
    <lineage>
        <taxon>Bacteria</taxon>
        <taxon>Pseudomonadati</taxon>
        <taxon>Bacteroidota</taxon>
        <taxon>Bacteroidia</taxon>
        <taxon>Bacteroidales</taxon>
        <taxon>Tannerellaceae</taxon>
        <taxon>Parabacteroides</taxon>
    </lineage>
</organism>
<dbReference type="PATRIC" id="fig|999418.3.peg.4491"/>
<dbReference type="OrthoDB" id="9803333at2"/>
<dbReference type="PROSITE" id="PS00061">
    <property type="entry name" value="ADH_SHORT"/>
    <property type="match status" value="1"/>
</dbReference>
<dbReference type="FunFam" id="3.40.50.720:FF:000084">
    <property type="entry name" value="Short-chain dehydrogenase reductase"/>
    <property type="match status" value="1"/>
</dbReference>
<dbReference type="InterPro" id="IPR020904">
    <property type="entry name" value="Sc_DH/Rdtase_CS"/>
</dbReference>
<comment type="caution">
    <text evidence="3">The sequence shown here is derived from an EMBL/GenBank/DDBJ whole genome shotgun (WGS) entry which is preliminary data.</text>
</comment>
<dbReference type="RefSeq" id="WP_007657898.1">
    <property type="nucleotide sequence ID" value="NZ_JH976475.1"/>
</dbReference>
<protein>
    <recommendedName>
        <fullName evidence="5">3-oxoacyl-[acyl-carrier-protein] reductase</fullName>
    </recommendedName>
</protein>
<evidence type="ECO:0008006" key="5">
    <source>
        <dbReference type="Google" id="ProtNLM"/>
    </source>
</evidence>
<dbReference type="CDD" id="cd05233">
    <property type="entry name" value="SDR_c"/>
    <property type="match status" value="1"/>
</dbReference>
<evidence type="ECO:0000313" key="4">
    <source>
        <dbReference type="Proteomes" id="UP000006330"/>
    </source>
</evidence>
<dbReference type="Pfam" id="PF13561">
    <property type="entry name" value="adh_short_C2"/>
    <property type="match status" value="1"/>
</dbReference>
<dbReference type="GO" id="GO:0016491">
    <property type="term" value="F:oxidoreductase activity"/>
    <property type="evidence" value="ECO:0007669"/>
    <property type="project" value="UniProtKB-KW"/>
</dbReference>
<dbReference type="EMBL" id="AGZO01000031">
    <property type="protein sequence ID" value="EKN09386.1"/>
    <property type="molecule type" value="Genomic_DNA"/>
</dbReference>
<keyword evidence="2" id="KW-0560">Oxidoreductase</keyword>
<dbReference type="PANTHER" id="PTHR43477:SF1">
    <property type="entry name" value="DIHYDROANTICAPSIN 7-DEHYDROGENASE"/>
    <property type="match status" value="1"/>
</dbReference>
<dbReference type="PRINTS" id="PR00081">
    <property type="entry name" value="GDHRDH"/>
</dbReference>
<dbReference type="Proteomes" id="UP000006330">
    <property type="component" value="Unassembled WGS sequence"/>
</dbReference>
<name>K5ZDB2_9BACT</name>
<proteinExistence type="inferred from homology"/>
<sequence>MGYNPYSLQEKRILVTGASSGIGRATAIECAKLGAKVIITGRNEERLKETFCELNGDGHLMIIADLSEDSGIQELVKHIPLLNGIVHAAGISERILFQFIKRNKLMNLFNVNFFAPVLLSQFLLKNKLLAKGGSIVFLSSIDGPLTAHVSNSMYSATKGAVSAIMKNMAVELAAKSIRVNAVLPGMTETPLIHGGVITQEQLNEDMKLYPLKRYAEPREIALAVIYLLSDASSFTTGASLVVDGGFSLL</sequence>
<evidence type="ECO:0000313" key="3">
    <source>
        <dbReference type="EMBL" id="EKN09386.1"/>
    </source>
</evidence>
<evidence type="ECO:0000256" key="1">
    <source>
        <dbReference type="ARBA" id="ARBA00006484"/>
    </source>
</evidence>
<dbReference type="Gene3D" id="3.40.50.720">
    <property type="entry name" value="NAD(P)-binding Rossmann-like Domain"/>
    <property type="match status" value="1"/>
</dbReference>